<keyword evidence="1" id="KW-0560">Oxidoreductase</keyword>
<dbReference type="PRINTS" id="PR00081">
    <property type="entry name" value="GDHRDH"/>
</dbReference>
<dbReference type="Pfam" id="PF00106">
    <property type="entry name" value="adh_short"/>
    <property type="match status" value="1"/>
</dbReference>
<dbReference type="NCBIfam" id="NF004513">
    <property type="entry name" value="PRK05854.1"/>
    <property type="match status" value="1"/>
</dbReference>
<comment type="caution">
    <text evidence="3">The sequence shown here is derived from an EMBL/GenBank/DDBJ whole genome shotgun (WGS) entry which is preliminary data.</text>
</comment>
<reference evidence="3 4" key="1">
    <citation type="submission" date="2019-06" db="EMBL/GenBank/DDBJ databases">
        <authorList>
            <person name="Jiang L."/>
        </authorList>
    </citation>
    <scope>NUCLEOTIDE SEQUENCE [LARGE SCALE GENOMIC DNA]</scope>
    <source>
        <strain evidence="3 4">YIM 48858</strain>
    </source>
</reference>
<dbReference type="NCBIfam" id="NF004846">
    <property type="entry name" value="PRK06197.1"/>
    <property type="match status" value="1"/>
</dbReference>
<keyword evidence="4" id="KW-1185">Reference proteome</keyword>
<feature type="compositionally biased region" description="Low complexity" evidence="2">
    <location>
        <begin position="13"/>
        <end position="24"/>
    </location>
</feature>
<evidence type="ECO:0000313" key="4">
    <source>
        <dbReference type="Proteomes" id="UP000305709"/>
    </source>
</evidence>
<dbReference type="SUPFAM" id="SSF51735">
    <property type="entry name" value="NAD(P)-binding Rossmann-fold domains"/>
    <property type="match status" value="1"/>
</dbReference>
<evidence type="ECO:0000313" key="3">
    <source>
        <dbReference type="EMBL" id="TNC61105.1"/>
    </source>
</evidence>
<dbReference type="InterPro" id="IPR036291">
    <property type="entry name" value="NAD(P)-bd_dom_sf"/>
</dbReference>
<dbReference type="AlphaFoldDB" id="A0A5C4N559"/>
<organism evidence="3 4">
    <name type="scientific">Rubellimicrobium roseum</name>
    <dbReference type="NCBI Taxonomy" id="687525"/>
    <lineage>
        <taxon>Bacteria</taxon>
        <taxon>Pseudomonadati</taxon>
        <taxon>Pseudomonadota</taxon>
        <taxon>Alphaproteobacteria</taxon>
        <taxon>Rhodobacterales</taxon>
        <taxon>Roseobacteraceae</taxon>
        <taxon>Rubellimicrobium</taxon>
    </lineage>
</organism>
<feature type="region of interest" description="Disordered" evidence="2">
    <location>
        <begin position="1"/>
        <end position="25"/>
    </location>
</feature>
<proteinExistence type="predicted"/>
<dbReference type="OrthoDB" id="109589at2"/>
<sequence length="336" mass="35801">MTHDPEPNFSRSATTKPTAPTNNTIEGRVKQRWIPALMPSQEGRTAVVTGTGGLGLETAVALARTGAEVIVAGRDPAKGEAALARIRREAPGTRVDFERLDLASLASIAAFGAQLRNTRDRIDLLINNAAVMAPPRRRTTQDGFELQFGTNHLGHVALTAQLLPLMHRAPVPRVVSLSSVAARGAAMDLSDLQSERDYVPMTAYGRSKLACLLFASELQRRSDEAGWGITSIAAHPGVSRTELLPNGAGSRSVPGLVRRFLPFLFQPAAQGAWPTLFASTAPEAQPGGYYGPDRLGETRGHPAPARLPAGARDGAVAARLWSLSEELVGMRLGEAR</sequence>
<dbReference type="PANTHER" id="PTHR43157:SF31">
    <property type="entry name" value="PHOSPHATIDYLINOSITOL-GLYCAN BIOSYNTHESIS CLASS F PROTEIN"/>
    <property type="match status" value="1"/>
</dbReference>
<dbReference type="PANTHER" id="PTHR43157">
    <property type="entry name" value="PHOSPHATIDYLINOSITOL-GLYCAN BIOSYNTHESIS CLASS F PROTEIN-RELATED"/>
    <property type="match status" value="1"/>
</dbReference>
<dbReference type="CDD" id="cd05327">
    <property type="entry name" value="retinol-DH_like_SDR_c_like"/>
    <property type="match status" value="1"/>
</dbReference>
<accession>A0A5C4N559</accession>
<dbReference type="EMBL" id="VDFV01000071">
    <property type="protein sequence ID" value="TNC61105.1"/>
    <property type="molecule type" value="Genomic_DNA"/>
</dbReference>
<protein>
    <submittedName>
        <fullName evidence="3">SDR family NAD(P)-dependent oxidoreductase</fullName>
    </submittedName>
</protein>
<dbReference type="InterPro" id="IPR002347">
    <property type="entry name" value="SDR_fam"/>
</dbReference>
<dbReference type="Gene3D" id="3.40.50.720">
    <property type="entry name" value="NAD(P)-binding Rossmann-like Domain"/>
    <property type="match status" value="1"/>
</dbReference>
<evidence type="ECO:0000256" key="2">
    <source>
        <dbReference type="SAM" id="MobiDB-lite"/>
    </source>
</evidence>
<gene>
    <name evidence="3" type="ORF">FHG71_21485</name>
</gene>
<dbReference type="Proteomes" id="UP000305709">
    <property type="component" value="Unassembled WGS sequence"/>
</dbReference>
<evidence type="ECO:0000256" key="1">
    <source>
        <dbReference type="ARBA" id="ARBA00023002"/>
    </source>
</evidence>
<name>A0A5C4N559_9RHOB</name>
<dbReference type="GO" id="GO:0016491">
    <property type="term" value="F:oxidoreductase activity"/>
    <property type="evidence" value="ECO:0007669"/>
    <property type="project" value="UniProtKB-KW"/>
</dbReference>